<evidence type="ECO:0000256" key="8">
    <source>
        <dbReference type="ARBA" id="ARBA00022989"/>
    </source>
</evidence>
<evidence type="ECO:0000256" key="4">
    <source>
        <dbReference type="ARBA" id="ARBA00022676"/>
    </source>
</evidence>
<dbReference type="InterPro" id="IPR002659">
    <property type="entry name" value="Glyco_trans_31"/>
</dbReference>
<sequence>MVRYRKFSITLIALFMLVALKIYIDLTFTPTHLPEAPSVSPELYQNPVVQLEPLKGNEELSLATLYNLAQKLRKSVIRSEAFWNTEQLQLLDLKRPMAWTCSNSTSLLQVKGTDPYPELLQSFLAHSRCRNHKMIINQPKKCARNNTFLLLAIKSSPQNFAQRQAVRDSWGGEKNYGGKNVKLVFLLGTIPLPNLSPLLAYENNHSHDLLQWDFVDTFFNLTLKDQLFLGWANKHCAGAKYILKGDDDVFARTPNIVQILSLLDNRRHNSLYMGHVVKSARPYRDTNSKYYIPPSFYVGFYPPYAGGGGYVFSGRLTPWLYLVSRFVVPFPIDDVYTGMCFMALGVHPVGHPGFKTFNTPKEEKNSCSEKQLLLVHRKSPQEMLKMWGQHYEKMQQC</sequence>
<dbReference type="GO" id="GO:0000139">
    <property type="term" value="C:Golgi membrane"/>
    <property type="evidence" value="ECO:0007669"/>
    <property type="project" value="UniProtKB-SubCell"/>
</dbReference>
<protein>
    <recommendedName>
        <fullName evidence="13">Hexosyltransferase</fullName>
        <ecNumber evidence="13">2.4.1.-</ecNumber>
    </recommendedName>
</protein>
<proteinExistence type="inferred from homology"/>
<dbReference type="PANTHER" id="PTHR11214:SF87">
    <property type="entry name" value="UDP-GLCNAC:BETAGAL BETA-1,3-N-ACETYLGLUCOSAMINYLTRANSFERASE 8"/>
    <property type="match status" value="1"/>
</dbReference>
<name>A0AAV3A6I9_PYXAD</name>
<comment type="subcellular location">
    <subcellularLocation>
        <location evidence="1 13">Golgi apparatus membrane</location>
        <topology evidence="1 13">Single-pass type II membrane protein</topology>
    </subcellularLocation>
</comment>
<dbReference type="Gene3D" id="3.90.550.50">
    <property type="match status" value="1"/>
</dbReference>
<dbReference type="AlphaFoldDB" id="A0AAV3A6I9"/>
<dbReference type="GO" id="GO:0030311">
    <property type="term" value="P:poly-N-acetyllactosamine biosynthetic process"/>
    <property type="evidence" value="ECO:0007669"/>
    <property type="project" value="TreeGrafter"/>
</dbReference>
<evidence type="ECO:0000256" key="6">
    <source>
        <dbReference type="ARBA" id="ARBA00022692"/>
    </source>
</evidence>
<keyword evidence="11" id="KW-0472">Membrane</keyword>
<dbReference type="GO" id="GO:0006493">
    <property type="term" value="P:protein O-linked glycosylation"/>
    <property type="evidence" value="ECO:0007669"/>
    <property type="project" value="TreeGrafter"/>
</dbReference>
<evidence type="ECO:0000256" key="7">
    <source>
        <dbReference type="ARBA" id="ARBA00022968"/>
    </source>
</evidence>
<keyword evidence="10" id="KW-0443">Lipid metabolism</keyword>
<keyword evidence="12" id="KW-0325">Glycoprotein</keyword>
<dbReference type="EMBL" id="DYDO01000007">
    <property type="protein sequence ID" value="DBA20645.1"/>
    <property type="molecule type" value="Genomic_DNA"/>
</dbReference>
<dbReference type="EC" id="2.4.1.-" evidence="13"/>
<evidence type="ECO:0000256" key="1">
    <source>
        <dbReference type="ARBA" id="ARBA00004323"/>
    </source>
</evidence>
<evidence type="ECO:0000256" key="13">
    <source>
        <dbReference type="RuleBase" id="RU363063"/>
    </source>
</evidence>
<comment type="pathway">
    <text evidence="2">Protein modification; protein glycosylation.</text>
</comment>
<dbReference type="FunFam" id="3.90.550.50:FF:000001">
    <property type="entry name" value="Hexosyltransferase"/>
    <property type="match status" value="1"/>
</dbReference>
<keyword evidence="4 13" id="KW-0328">Glycosyltransferase</keyword>
<organism evidence="14 15">
    <name type="scientific">Pyxicephalus adspersus</name>
    <name type="common">African bullfrog</name>
    <dbReference type="NCBI Taxonomy" id="30357"/>
    <lineage>
        <taxon>Eukaryota</taxon>
        <taxon>Metazoa</taxon>
        <taxon>Chordata</taxon>
        <taxon>Craniata</taxon>
        <taxon>Vertebrata</taxon>
        <taxon>Euteleostomi</taxon>
        <taxon>Amphibia</taxon>
        <taxon>Batrachia</taxon>
        <taxon>Anura</taxon>
        <taxon>Neobatrachia</taxon>
        <taxon>Ranoidea</taxon>
        <taxon>Pyxicephalidae</taxon>
        <taxon>Pyxicephalinae</taxon>
        <taxon>Pyxicephalus</taxon>
    </lineage>
</organism>
<dbReference type="GO" id="GO:0016262">
    <property type="term" value="F:protein N-acetylglucosaminyltransferase activity"/>
    <property type="evidence" value="ECO:0007669"/>
    <property type="project" value="TreeGrafter"/>
</dbReference>
<comment type="similarity">
    <text evidence="3 13">Belongs to the glycosyltransferase 31 family.</text>
</comment>
<dbReference type="Pfam" id="PF01762">
    <property type="entry name" value="Galactosyl_T"/>
    <property type="match status" value="1"/>
</dbReference>
<dbReference type="GO" id="GO:0006629">
    <property type="term" value="P:lipid metabolic process"/>
    <property type="evidence" value="ECO:0007669"/>
    <property type="project" value="UniProtKB-KW"/>
</dbReference>
<evidence type="ECO:0000256" key="9">
    <source>
        <dbReference type="ARBA" id="ARBA00023034"/>
    </source>
</evidence>
<reference evidence="14" key="1">
    <citation type="thesis" date="2020" institute="ProQuest LLC" country="789 East Eisenhower Parkway, Ann Arbor, MI, USA">
        <title>Comparative Genomics and Chromosome Evolution.</title>
        <authorList>
            <person name="Mudd A.B."/>
        </authorList>
    </citation>
    <scope>NUCLEOTIDE SEQUENCE</scope>
    <source>
        <strain evidence="14">1538</strain>
        <tissue evidence="14">Blood</tissue>
    </source>
</reference>
<evidence type="ECO:0000313" key="15">
    <source>
        <dbReference type="Proteomes" id="UP001181693"/>
    </source>
</evidence>
<dbReference type="PANTHER" id="PTHR11214">
    <property type="entry name" value="BETA-1,3-N-ACETYLGLUCOSAMINYLTRANSFERASE"/>
    <property type="match status" value="1"/>
</dbReference>
<gene>
    <name evidence="14" type="ORF">GDO54_017405</name>
</gene>
<evidence type="ECO:0000256" key="10">
    <source>
        <dbReference type="ARBA" id="ARBA00023098"/>
    </source>
</evidence>
<keyword evidence="7" id="KW-0735">Signal-anchor</keyword>
<evidence type="ECO:0000313" key="14">
    <source>
        <dbReference type="EMBL" id="DBA20645.1"/>
    </source>
</evidence>
<accession>A0AAV3A6I9</accession>
<keyword evidence="5" id="KW-0808">Transferase</keyword>
<comment type="caution">
    <text evidence="14">The sequence shown here is derived from an EMBL/GenBank/DDBJ whole genome shotgun (WGS) entry which is preliminary data.</text>
</comment>
<evidence type="ECO:0000256" key="3">
    <source>
        <dbReference type="ARBA" id="ARBA00008661"/>
    </source>
</evidence>
<evidence type="ECO:0000256" key="2">
    <source>
        <dbReference type="ARBA" id="ARBA00004922"/>
    </source>
</evidence>
<keyword evidence="15" id="KW-1185">Reference proteome</keyword>
<evidence type="ECO:0000256" key="5">
    <source>
        <dbReference type="ARBA" id="ARBA00022679"/>
    </source>
</evidence>
<evidence type="ECO:0000256" key="11">
    <source>
        <dbReference type="ARBA" id="ARBA00023136"/>
    </source>
</evidence>
<evidence type="ECO:0000256" key="12">
    <source>
        <dbReference type="ARBA" id="ARBA00023180"/>
    </source>
</evidence>
<keyword evidence="8" id="KW-1133">Transmembrane helix</keyword>
<keyword evidence="6" id="KW-0812">Transmembrane</keyword>
<dbReference type="Proteomes" id="UP001181693">
    <property type="component" value="Unassembled WGS sequence"/>
</dbReference>
<keyword evidence="9 13" id="KW-0333">Golgi apparatus</keyword>